<evidence type="ECO:0000256" key="3">
    <source>
        <dbReference type="ARBA" id="ARBA00023125"/>
    </source>
</evidence>
<keyword evidence="5" id="KW-0378">Hydrolase</keyword>
<dbReference type="InterPro" id="IPR000055">
    <property type="entry name" value="Restrct_endonuc_typeI_TRD"/>
</dbReference>
<keyword evidence="2" id="KW-0680">Restriction system</keyword>
<dbReference type="InterPro" id="IPR044946">
    <property type="entry name" value="Restrct_endonuc_typeI_TRD_sf"/>
</dbReference>
<evidence type="ECO:0000256" key="1">
    <source>
        <dbReference type="ARBA" id="ARBA00010923"/>
    </source>
</evidence>
<dbReference type="EMBL" id="ABEXCJ040000003">
    <property type="protein sequence ID" value="ELR5217901.1"/>
    <property type="molecule type" value="Genomic_DNA"/>
</dbReference>
<dbReference type="GO" id="GO:0009307">
    <property type="term" value="P:DNA restriction-modification system"/>
    <property type="evidence" value="ECO:0007669"/>
    <property type="project" value="UniProtKB-KW"/>
</dbReference>
<organism evidence="5">
    <name type="scientific">Providencia rettgeri</name>
    <dbReference type="NCBI Taxonomy" id="587"/>
    <lineage>
        <taxon>Bacteria</taxon>
        <taxon>Pseudomonadati</taxon>
        <taxon>Pseudomonadota</taxon>
        <taxon>Gammaproteobacteria</taxon>
        <taxon>Enterobacterales</taxon>
        <taxon>Morganellaceae</taxon>
        <taxon>Providencia</taxon>
    </lineage>
</organism>
<gene>
    <name evidence="6" type="ORF">M0K77_002419</name>
    <name evidence="5" type="ORF">M0K77_RS12095</name>
</gene>
<dbReference type="CDD" id="cd17257">
    <property type="entry name" value="RMtype1_S_EcoBI-TRD1-CR1_like"/>
    <property type="match status" value="1"/>
</dbReference>
<dbReference type="EMBL" id="ABEXCJ050000003">
    <property type="protein sequence ID" value="EMR4590088.1"/>
    <property type="molecule type" value="Genomic_DNA"/>
</dbReference>
<sequence length="467" mass="52694">MGSKVKLGELLSVLTDYHANGAYKKLKENVVLLDKPDFAVMIRTTNFEQEDFTNNLKYISKHAYSFLAKSKVYPNDIIMNKIANAGSSYLMPNLKVPVSLAMNLFLLRVDAAKANPIYVYLYLRVNEAYVKSFANGSVTKTITKDAVRNLEIELPSRNIQDRIAEQFICINDKITLNREINQTLEQMAQTLFKSWFMDFDPVIDNALEAGFFEQDLAFSEELLSRVELRKTVRESNGFKPLPEDIRQLFPDAFEKCSEPALGLGGWVPKGWFYSSIYESMDIIFGAPFKSSLFNELGEGKPIVRIRDLKTGAPQVFSVELHPKKTQIIAGDIIVGMDAEFRATIWSGDDAYLNQRLFLAKPKGTNISNLFVKYSLAPLLAIEEMAQVGTTVAHLGKKDIDKFNIILPNSSVLAAYKKQSDDFLRKIVVGMRENNTLTKLRDTLLPKLISGELSLDDIKIDLPEETLI</sequence>
<evidence type="ECO:0000256" key="2">
    <source>
        <dbReference type="ARBA" id="ARBA00022747"/>
    </source>
</evidence>
<feature type="domain" description="Type I restriction modification DNA specificity" evidence="4">
    <location>
        <begin position="270"/>
        <end position="409"/>
    </location>
</feature>
<dbReference type="AlphaFoldDB" id="A0AAD2VT72"/>
<evidence type="ECO:0000259" key="4">
    <source>
        <dbReference type="Pfam" id="PF01420"/>
    </source>
</evidence>
<name>A0AAD2VT72_PRORE</name>
<dbReference type="GO" id="GO:0003677">
    <property type="term" value="F:DNA binding"/>
    <property type="evidence" value="ECO:0007669"/>
    <property type="project" value="UniProtKB-KW"/>
</dbReference>
<keyword evidence="3" id="KW-0238">DNA-binding</keyword>
<keyword evidence="5" id="KW-0540">Nuclease</keyword>
<dbReference type="InterPro" id="IPR052021">
    <property type="entry name" value="Type-I_RS_S_subunit"/>
</dbReference>
<dbReference type="Gene3D" id="3.90.220.20">
    <property type="entry name" value="DNA methylase specificity domains"/>
    <property type="match status" value="2"/>
</dbReference>
<comment type="similarity">
    <text evidence="1">Belongs to the type-I restriction system S methylase family.</text>
</comment>
<evidence type="ECO:0000313" key="6">
    <source>
        <dbReference type="EMBL" id="EMR4590088.1"/>
    </source>
</evidence>
<dbReference type="PANTHER" id="PTHR30408">
    <property type="entry name" value="TYPE-1 RESTRICTION ENZYME ECOKI SPECIFICITY PROTEIN"/>
    <property type="match status" value="1"/>
</dbReference>
<accession>A0AAD2VT72</accession>
<protein>
    <submittedName>
        <fullName evidence="5">Restriction endonuclease subunit S</fullName>
    </submittedName>
</protein>
<proteinExistence type="inferred from homology"/>
<reference evidence="5" key="1">
    <citation type="submission" date="2023-10" db="EMBL/GenBank/DDBJ databases">
        <authorList>
            <consortium name="Clinical and Environmental Microbiology Branch: Whole genome sequencing antimicrobial resistance pathogens in the healthcare setting"/>
        </authorList>
    </citation>
    <scope>NUCLEOTIDE SEQUENCE</scope>
    <source>
        <strain evidence="5">2020QW-00022</strain>
    </source>
</reference>
<dbReference type="PANTHER" id="PTHR30408:SF13">
    <property type="entry name" value="TYPE I RESTRICTION ENZYME HINDI SPECIFICITY SUBUNIT"/>
    <property type="match status" value="1"/>
</dbReference>
<dbReference type="Pfam" id="PF01420">
    <property type="entry name" value="Methylase_S"/>
    <property type="match status" value="2"/>
</dbReference>
<feature type="domain" description="Type I restriction modification DNA specificity" evidence="4">
    <location>
        <begin position="40"/>
        <end position="186"/>
    </location>
</feature>
<keyword evidence="5" id="KW-0255">Endonuclease</keyword>
<evidence type="ECO:0000313" key="5">
    <source>
        <dbReference type="EMBL" id="ELR5217901.1"/>
    </source>
</evidence>
<dbReference type="SUPFAM" id="SSF116734">
    <property type="entry name" value="DNA methylase specificity domain"/>
    <property type="match status" value="2"/>
</dbReference>
<comment type="caution">
    <text evidence="5">The sequence shown here is derived from an EMBL/GenBank/DDBJ whole genome shotgun (WGS) entry which is preliminary data.</text>
</comment>
<dbReference type="GO" id="GO:0004519">
    <property type="term" value="F:endonuclease activity"/>
    <property type="evidence" value="ECO:0007669"/>
    <property type="project" value="UniProtKB-KW"/>
</dbReference>